<dbReference type="Proteomes" id="UP000515317">
    <property type="component" value="Chromosome"/>
</dbReference>
<feature type="transmembrane region" description="Helical" evidence="13">
    <location>
        <begin position="127"/>
        <end position="154"/>
    </location>
</feature>
<evidence type="ECO:0000256" key="12">
    <source>
        <dbReference type="PIRNR" id="PIRNR002764"/>
    </source>
</evidence>
<dbReference type="InterPro" id="IPR003544">
    <property type="entry name" value="Cyt_c_biogenesis_CcmB"/>
</dbReference>
<evidence type="ECO:0000313" key="14">
    <source>
        <dbReference type="EMBL" id="BCJ89479.1"/>
    </source>
</evidence>
<keyword evidence="11 12" id="KW-0472">Membrane</keyword>
<evidence type="ECO:0000256" key="6">
    <source>
        <dbReference type="ARBA" id="ARBA00022475"/>
    </source>
</evidence>
<dbReference type="AlphaFoldDB" id="A0A6S6QKR6"/>
<dbReference type="PANTHER" id="PTHR30070:SF1">
    <property type="entry name" value="CYTOCHROME C BIOGENESIS B-RELATED"/>
    <property type="match status" value="1"/>
</dbReference>
<comment type="similarity">
    <text evidence="3 12">Belongs to the CcmB/CycW/HelB family.</text>
</comment>
<feature type="transmembrane region" description="Helical" evidence="13">
    <location>
        <begin position="161"/>
        <end position="188"/>
    </location>
</feature>
<protein>
    <recommendedName>
        <fullName evidence="4 12">Heme exporter protein B</fullName>
    </recommendedName>
</protein>
<sequence>MTRTLLALIRRDFRLAIRSGGGFGLPLVFFLSVVVMTPFAAGPDLPLLARIGPAILWIGALLATLIGLDRLFAADAEDGSLDLLFGTPAPLPLLVLAKCAAHWIVTGLPLAAIAPLLGLMLNLPPEALGAVALTLLLGTPALTLLGAIGAALTVGLRRGGLLLPVLVLPMTVPVLIFGVSATNALILGTEAGPALSMLGALGLASLVLAPLAAAAALRASQS</sequence>
<keyword evidence="5 12" id="KW-0813">Transport</keyword>
<keyword evidence="7 12" id="KW-0997">Cell inner membrane</keyword>
<evidence type="ECO:0000256" key="1">
    <source>
        <dbReference type="ARBA" id="ARBA00002442"/>
    </source>
</evidence>
<dbReference type="PRINTS" id="PR01414">
    <property type="entry name" value="CCMBBIOGNSIS"/>
</dbReference>
<dbReference type="RefSeq" id="WP_222876187.1">
    <property type="nucleotide sequence ID" value="NZ_AP023361.1"/>
</dbReference>
<evidence type="ECO:0000313" key="15">
    <source>
        <dbReference type="Proteomes" id="UP000515317"/>
    </source>
</evidence>
<dbReference type="Pfam" id="PF03379">
    <property type="entry name" value="CcmB"/>
    <property type="match status" value="1"/>
</dbReference>
<dbReference type="GO" id="GO:0005886">
    <property type="term" value="C:plasma membrane"/>
    <property type="evidence" value="ECO:0007669"/>
    <property type="project" value="UniProtKB-SubCell"/>
</dbReference>
<evidence type="ECO:0000256" key="4">
    <source>
        <dbReference type="ARBA" id="ARBA00016452"/>
    </source>
</evidence>
<feature type="transmembrane region" description="Helical" evidence="13">
    <location>
        <begin position="194"/>
        <end position="217"/>
    </location>
</feature>
<evidence type="ECO:0000256" key="3">
    <source>
        <dbReference type="ARBA" id="ARBA00010544"/>
    </source>
</evidence>
<evidence type="ECO:0000256" key="10">
    <source>
        <dbReference type="ARBA" id="ARBA00022989"/>
    </source>
</evidence>
<evidence type="ECO:0000256" key="8">
    <source>
        <dbReference type="ARBA" id="ARBA00022692"/>
    </source>
</evidence>
<comment type="subcellular location">
    <subcellularLocation>
        <location evidence="2">Cell inner membrane</location>
        <topology evidence="2">Multi-pass membrane protein</topology>
    </subcellularLocation>
</comment>
<evidence type="ECO:0000256" key="5">
    <source>
        <dbReference type="ARBA" id="ARBA00022448"/>
    </source>
</evidence>
<proteinExistence type="inferred from homology"/>
<evidence type="ECO:0000256" key="7">
    <source>
        <dbReference type="ARBA" id="ARBA00022519"/>
    </source>
</evidence>
<comment type="function">
    <text evidence="1 12">Required for the export of heme to the periplasm for the biogenesis of c-type cytochromes.</text>
</comment>
<evidence type="ECO:0000256" key="13">
    <source>
        <dbReference type="SAM" id="Phobius"/>
    </source>
</evidence>
<dbReference type="InterPro" id="IPR026031">
    <property type="entry name" value="Cyt_c_CcmB_bac"/>
</dbReference>
<dbReference type="NCBIfam" id="TIGR01190">
    <property type="entry name" value="ccmB"/>
    <property type="match status" value="1"/>
</dbReference>
<accession>A0A6S6QKR6</accession>
<feature type="transmembrane region" description="Helical" evidence="13">
    <location>
        <begin position="47"/>
        <end position="68"/>
    </location>
</feature>
<dbReference type="EMBL" id="AP023361">
    <property type="protein sequence ID" value="BCJ89479.1"/>
    <property type="molecule type" value="Genomic_DNA"/>
</dbReference>
<evidence type="ECO:0000256" key="11">
    <source>
        <dbReference type="ARBA" id="ARBA00023136"/>
    </source>
</evidence>
<keyword evidence="9 12" id="KW-0201">Cytochrome c-type biogenesis</keyword>
<dbReference type="PIRSF" id="PIRSF002764">
    <property type="entry name" value="CcmB"/>
    <property type="match status" value="1"/>
</dbReference>
<feature type="transmembrane region" description="Helical" evidence="13">
    <location>
        <begin position="21"/>
        <end position="41"/>
    </location>
</feature>
<organism evidence="14 15">
    <name type="scientific">Terrihabitans soli</name>
    <dbReference type="NCBI Taxonomy" id="708113"/>
    <lineage>
        <taxon>Bacteria</taxon>
        <taxon>Pseudomonadati</taxon>
        <taxon>Pseudomonadota</taxon>
        <taxon>Alphaproteobacteria</taxon>
        <taxon>Hyphomicrobiales</taxon>
        <taxon>Terrihabitans</taxon>
    </lineage>
</organism>
<dbReference type="GO" id="GO:0015232">
    <property type="term" value="F:heme transmembrane transporter activity"/>
    <property type="evidence" value="ECO:0007669"/>
    <property type="project" value="InterPro"/>
</dbReference>
<name>A0A6S6QKR6_9HYPH</name>
<gene>
    <name evidence="14" type="primary">cycW</name>
    <name evidence="14" type="ORF">IZ6_02140</name>
</gene>
<dbReference type="PANTHER" id="PTHR30070">
    <property type="entry name" value="HEME EXPORTER PROTEIN B"/>
    <property type="match status" value="1"/>
</dbReference>
<evidence type="ECO:0000256" key="9">
    <source>
        <dbReference type="ARBA" id="ARBA00022748"/>
    </source>
</evidence>
<evidence type="ECO:0000256" key="2">
    <source>
        <dbReference type="ARBA" id="ARBA00004429"/>
    </source>
</evidence>
<dbReference type="GO" id="GO:0017004">
    <property type="term" value="P:cytochrome complex assembly"/>
    <property type="evidence" value="ECO:0007669"/>
    <property type="project" value="UniProtKB-KW"/>
</dbReference>
<keyword evidence="15" id="KW-1185">Reference proteome</keyword>
<keyword evidence="10 13" id="KW-1133">Transmembrane helix</keyword>
<dbReference type="GO" id="GO:1903607">
    <property type="term" value="P:cytochrome c biosynthetic process"/>
    <property type="evidence" value="ECO:0007669"/>
    <property type="project" value="TreeGrafter"/>
</dbReference>
<feature type="transmembrane region" description="Helical" evidence="13">
    <location>
        <begin position="100"/>
        <end position="121"/>
    </location>
</feature>
<reference evidence="14 15" key="1">
    <citation type="submission" date="2020-08" db="EMBL/GenBank/DDBJ databases">
        <title>Genome sequence of Rhizobiales bacterium strain IZ6.</title>
        <authorList>
            <person name="Nakai R."/>
            <person name="Naganuma T."/>
        </authorList>
    </citation>
    <scope>NUCLEOTIDE SEQUENCE [LARGE SCALE GENOMIC DNA]</scope>
    <source>
        <strain evidence="14 15">IZ6</strain>
    </source>
</reference>
<keyword evidence="6 12" id="KW-1003">Cell membrane</keyword>
<dbReference type="KEGG" id="tso:IZ6_02140"/>
<keyword evidence="8 13" id="KW-0812">Transmembrane</keyword>